<reference evidence="2" key="1">
    <citation type="journal article" date="2019" name="Int. J. Syst. Evol. Microbiol.">
        <title>The Global Catalogue of Microorganisms (GCM) 10K type strain sequencing project: providing services to taxonomists for standard genome sequencing and annotation.</title>
        <authorList>
            <consortium name="The Broad Institute Genomics Platform"/>
            <consortium name="The Broad Institute Genome Sequencing Center for Infectious Disease"/>
            <person name="Wu L."/>
            <person name="Ma J."/>
        </authorList>
    </citation>
    <scope>NUCLEOTIDE SEQUENCE [LARGE SCALE GENOMIC DNA]</scope>
    <source>
        <strain evidence="2">TISTR 2241</strain>
    </source>
</reference>
<proteinExistence type="predicted"/>
<sequence>MELHNEGISLRGIAASTGNSRQKVTEIICLAERNNIWCQALVEICRNI</sequence>
<dbReference type="RefSeq" id="WP_386082353.1">
    <property type="nucleotide sequence ID" value="NZ_JBHUMR010000028.1"/>
</dbReference>
<accession>A0ABW5PV39</accession>
<protein>
    <recommendedName>
        <fullName evidence="3">Transposase</fullName>
    </recommendedName>
</protein>
<evidence type="ECO:0000313" key="1">
    <source>
        <dbReference type="EMBL" id="MFD2618751.1"/>
    </source>
</evidence>
<name>A0ABW5PV39_9BACI</name>
<dbReference type="EMBL" id="JBHUMR010000028">
    <property type="protein sequence ID" value="MFD2618751.1"/>
    <property type="molecule type" value="Genomic_DNA"/>
</dbReference>
<evidence type="ECO:0008006" key="3">
    <source>
        <dbReference type="Google" id="ProtNLM"/>
    </source>
</evidence>
<gene>
    <name evidence="1" type="ORF">ACFSTF_15795</name>
</gene>
<dbReference type="Proteomes" id="UP001597458">
    <property type="component" value="Unassembled WGS sequence"/>
</dbReference>
<evidence type="ECO:0000313" key="2">
    <source>
        <dbReference type="Proteomes" id="UP001597458"/>
    </source>
</evidence>
<comment type="caution">
    <text evidence="1">The sequence shown here is derived from an EMBL/GenBank/DDBJ whole genome shotgun (WGS) entry which is preliminary data.</text>
</comment>
<organism evidence="1 2">
    <name type="scientific">Terrilactibacillus laevilacticus</name>
    <dbReference type="NCBI Taxonomy" id="1380157"/>
    <lineage>
        <taxon>Bacteria</taxon>
        <taxon>Bacillati</taxon>
        <taxon>Bacillota</taxon>
        <taxon>Bacilli</taxon>
        <taxon>Bacillales</taxon>
        <taxon>Bacillaceae</taxon>
        <taxon>Terrilactibacillus</taxon>
    </lineage>
</organism>
<keyword evidence="2" id="KW-1185">Reference proteome</keyword>